<dbReference type="SUPFAM" id="SSF51445">
    <property type="entry name" value="(Trans)glycosidases"/>
    <property type="match status" value="1"/>
</dbReference>
<dbReference type="GO" id="GO:0005576">
    <property type="term" value="C:extracellular region"/>
    <property type="evidence" value="ECO:0007669"/>
    <property type="project" value="TreeGrafter"/>
</dbReference>
<accession>A0A9N9NA17</accession>
<evidence type="ECO:0000313" key="6">
    <source>
        <dbReference type="Proteomes" id="UP000789759"/>
    </source>
</evidence>
<dbReference type="GO" id="GO:0005975">
    <property type="term" value="P:carbohydrate metabolic process"/>
    <property type="evidence" value="ECO:0007669"/>
    <property type="project" value="InterPro"/>
</dbReference>
<feature type="transmembrane region" description="Helical" evidence="2">
    <location>
        <begin position="443"/>
        <end position="464"/>
    </location>
</feature>
<comment type="caution">
    <text evidence="5">The sequence shown here is derived from an EMBL/GenBank/DDBJ whole genome shotgun (WGS) entry which is preliminary data.</text>
</comment>
<keyword evidence="3" id="KW-0732">Signal</keyword>
<protein>
    <submittedName>
        <fullName evidence="5">14659_t:CDS:1</fullName>
    </submittedName>
</protein>
<evidence type="ECO:0000256" key="1">
    <source>
        <dbReference type="SAM" id="MobiDB-lite"/>
    </source>
</evidence>
<dbReference type="GO" id="GO:0004568">
    <property type="term" value="F:chitinase activity"/>
    <property type="evidence" value="ECO:0007669"/>
    <property type="project" value="TreeGrafter"/>
</dbReference>
<dbReference type="InterPro" id="IPR017853">
    <property type="entry name" value="GH"/>
</dbReference>
<dbReference type="GO" id="GO:0006032">
    <property type="term" value="P:chitin catabolic process"/>
    <property type="evidence" value="ECO:0007669"/>
    <property type="project" value="TreeGrafter"/>
</dbReference>
<keyword evidence="2" id="KW-1133">Transmembrane helix</keyword>
<dbReference type="InterPro" id="IPR001223">
    <property type="entry name" value="Glyco_hydro18_cat"/>
</dbReference>
<evidence type="ECO:0000256" key="2">
    <source>
        <dbReference type="SAM" id="Phobius"/>
    </source>
</evidence>
<feature type="chain" id="PRO_5040482645" evidence="3">
    <location>
        <begin position="20"/>
        <end position="516"/>
    </location>
</feature>
<dbReference type="InterPro" id="IPR050314">
    <property type="entry name" value="Glycosyl_Hydrlase_18"/>
</dbReference>
<organism evidence="5 6">
    <name type="scientific">Cetraspora pellucida</name>
    <dbReference type="NCBI Taxonomy" id="1433469"/>
    <lineage>
        <taxon>Eukaryota</taxon>
        <taxon>Fungi</taxon>
        <taxon>Fungi incertae sedis</taxon>
        <taxon>Mucoromycota</taxon>
        <taxon>Glomeromycotina</taxon>
        <taxon>Glomeromycetes</taxon>
        <taxon>Diversisporales</taxon>
        <taxon>Gigasporaceae</taxon>
        <taxon>Cetraspora</taxon>
    </lineage>
</organism>
<evidence type="ECO:0000256" key="3">
    <source>
        <dbReference type="SAM" id="SignalP"/>
    </source>
</evidence>
<dbReference type="PANTHER" id="PTHR11177">
    <property type="entry name" value="CHITINASE"/>
    <property type="match status" value="1"/>
</dbReference>
<evidence type="ECO:0000313" key="5">
    <source>
        <dbReference type="EMBL" id="CAG8714966.1"/>
    </source>
</evidence>
<keyword evidence="6" id="KW-1185">Reference proteome</keyword>
<dbReference type="Gene3D" id="3.20.20.80">
    <property type="entry name" value="Glycosidases"/>
    <property type="match status" value="1"/>
</dbReference>
<reference evidence="5" key="1">
    <citation type="submission" date="2021-06" db="EMBL/GenBank/DDBJ databases">
        <authorList>
            <person name="Kallberg Y."/>
            <person name="Tangrot J."/>
            <person name="Rosling A."/>
        </authorList>
    </citation>
    <scope>NUCLEOTIDE SEQUENCE</scope>
    <source>
        <strain evidence="5">FL966</strain>
    </source>
</reference>
<feature type="compositionally biased region" description="Low complexity" evidence="1">
    <location>
        <begin position="419"/>
        <end position="435"/>
    </location>
</feature>
<gene>
    <name evidence="5" type="ORF">CPELLU_LOCUS12541</name>
</gene>
<dbReference type="SMART" id="SM00636">
    <property type="entry name" value="Glyco_18"/>
    <property type="match status" value="1"/>
</dbReference>
<sequence length="516" mass="57153">MLLFLYTFFIFVSRKKVLSQDICNLSPTKPNKLIGYYPAYKLNSKPGVDFNISPSINYLNYIAFGPNDLVYNGADGGPSKFFDTSKFSELSNYIRNNSPKPKIILSVLLPTDGNNLTQFFNKQSGDPDQGWYNPNSTQNKKFIEDLITIVKKFNFDGIDIDYPFKFPCYPSIGFNDSNFLSFLSAISDQLDEDKNLTVTAGQYPIKGFNSNIIDFVNIQAFHLNINSVNTSAGLDGITQILNSWNITDKSKFALSVEFGGIVEIVSSKNITSDIESQQFQLVNGTNFTFTLSNVSISDQCNRSSYAYLSWENLNNSLLSPSSCAANLTSSSSAWTYGFAKNAKQPYLYHQNSSNQPSLNPFGSSNSSNASSIYYVIFYEDYQSLNAKIDYIKNNSLFGIAITDISKDSQLIDFVIGSRPTQPGKSTPSGTPSSISSSTSSANIGAILGSIVFVSALIAIGIILYRRRHGAKMSNPLIDTNNQACSDTNPQVYSDINRQIRPDTNNRIFSDTNHKVF</sequence>
<feature type="signal peptide" evidence="3">
    <location>
        <begin position="1"/>
        <end position="19"/>
    </location>
</feature>
<keyword evidence="2" id="KW-0472">Membrane</keyword>
<dbReference type="GO" id="GO:0008061">
    <property type="term" value="F:chitin binding"/>
    <property type="evidence" value="ECO:0007669"/>
    <property type="project" value="InterPro"/>
</dbReference>
<evidence type="ECO:0000259" key="4">
    <source>
        <dbReference type="PROSITE" id="PS51910"/>
    </source>
</evidence>
<feature type="region of interest" description="Disordered" evidence="1">
    <location>
        <begin position="416"/>
        <end position="435"/>
    </location>
</feature>
<name>A0A9N9NA17_9GLOM</name>
<dbReference type="AlphaFoldDB" id="A0A9N9NA17"/>
<proteinExistence type="predicted"/>
<dbReference type="OrthoDB" id="73875at2759"/>
<dbReference type="InterPro" id="IPR011583">
    <property type="entry name" value="Chitinase_II/V-like_cat"/>
</dbReference>
<dbReference type="PANTHER" id="PTHR11177:SF317">
    <property type="entry name" value="CHITINASE 12-RELATED"/>
    <property type="match status" value="1"/>
</dbReference>
<dbReference type="Pfam" id="PF00704">
    <property type="entry name" value="Glyco_hydro_18"/>
    <property type="match status" value="1"/>
</dbReference>
<feature type="domain" description="GH18" evidence="4">
    <location>
        <begin position="31"/>
        <end position="421"/>
    </location>
</feature>
<dbReference type="EMBL" id="CAJVQA010012244">
    <property type="protein sequence ID" value="CAG8714966.1"/>
    <property type="molecule type" value="Genomic_DNA"/>
</dbReference>
<keyword evidence="2" id="KW-0812">Transmembrane</keyword>
<dbReference type="Proteomes" id="UP000789759">
    <property type="component" value="Unassembled WGS sequence"/>
</dbReference>
<dbReference type="PROSITE" id="PS51910">
    <property type="entry name" value="GH18_2"/>
    <property type="match status" value="1"/>
</dbReference>